<dbReference type="Proteomes" id="UP000696931">
    <property type="component" value="Unassembled WGS sequence"/>
</dbReference>
<keyword evidence="1" id="KW-0732">Signal</keyword>
<comment type="caution">
    <text evidence="2">The sequence shown here is derived from an EMBL/GenBank/DDBJ whole genome shotgun (WGS) entry which is preliminary data.</text>
</comment>
<name>A0A933SAT6_UNCEI</name>
<protein>
    <recommendedName>
        <fullName evidence="4">DUF1850 domain-containing protein</fullName>
    </recommendedName>
</protein>
<feature type="chain" id="PRO_5036775142" description="DUF1850 domain-containing protein" evidence="1">
    <location>
        <begin position="28"/>
        <end position="179"/>
    </location>
</feature>
<evidence type="ECO:0000313" key="2">
    <source>
        <dbReference type="EMBL" id="MBI5168712.1"/>
    </source>
</evidence>
<dbReference type="AlphaFoldDB" id="A0A933SAT6"/>
<feature type="signal peptide" evidence="1">
    <location>
        <begin position="1"/>
        <end position="27"/>
    </location>
</feature>
<evidence type="ECO:0008006" key="4">
    <source>
        <dbReference type="Google" id="ProtNLM"/>
    </source>
</evidence>
<reference evidence="2" key="1">
    <citation type="submission" date="2020-07" db="EMBL/GenBank/DDBJ databases">
        <title>Huge and variable diversity of episymbiotic CPR bacteria and DPANN archaea in groundwater ecosystems.</title>
        <authorList>
            <person name="He C.Y."/>
            <person name="Keren R."/>
            <person name="Whittaker M."/>
            <person name="Farag I.F."/>
            <person name="Doudna J."/>
            <person name="Cate J.H.D."/>
            <person name="Banfield J.F."/>
        </authorList>
    </citation>
    <scope>NUCLEOTIDE SEQUENCE</scope>
    <source>
        <strain evidence="2">NC_groundwater_1813_Pr3_B-0.1um_71_17</strain>
    </source>
</reference>
<organism evidence="2 3">
    <name type="scientific">Eiseniibacteriota bacterium</name>
    <dbReference type="NCBI Taxonomy" id="2212470"/>
    <lineage>
        <taxon>Bacteria</taxon>
        <taxon>Candidatus Eiseniibacteriota</taxon>
    </lineage>
</organism>
<accession>A0A933SAT6</accession>
<gene>
    <name evidence="2" type="ORF">HZA61_04405</name>
</gene>
<evidence type="ECO:0000256" key="1">
    <source>
        <dbReference type="SAM" id="SignalP"/>
    </source>
</evidence>
<sequence length="179" mass="19348">MHAPSLARRLTVHAALFAVFAPAAAHAILVGVPKPDGLLALMSRDADTIVVADVVRSTGVEVSDSSAFSRDGLLVMTRHTLLVRESWKGDARSGDTLEVWTPGGHVPGRGGMWIEDTAQLFPDRRYVLFLARWRGRLGVREGEMGALEVTGGRASGYVTEGRRELSWLRNHVKAAIAAP</sequence>
<proteinExistence type="predicted"/>
<dbReference type="EMBL" id="JACRIW010000033">
    <property type="protein sequence ID" value="MBI5168712.1"/>
    <property type="molecule type" value="Genomic_DNA"/>
</dbReference>
<evidence type="ECO:0000313" key="3">
    <source>
        <dbReference type="Proteomes" id="UP000696931"/>
    </source>
</evidence>